<evidence type="ECO:0000313" key="2">
    <source>
        <dbReference type="EMBL" id="MFI7444688.1"/>
    </source>
</evidence>
<dbReference type="RefSeq" id="WP_397024956.1">
    <property type="nucleotide sequence ID" value="NZ_JBITMB010000009.1"/>
</dbReference>
<accession>A0ABW8AE76</accession>
<dbReference type="InterPro" id="IPR053158">
    <property type="entry name" value="CapK_Type1_Caps_Biosynth"/>
</dbReference>
<reference evidence="2 3" key="1">
    <citation type="submission" date="2024-10" db="EMBL/GenBank/DDBJ databases">
        <title>The Natural Products Discovery Center: Release of the First 8490 Sequenced Strains for Exploring Actinobacteria Biosynthetic Diversity.</title>
        <authorList>
            <person name="Kalkreuter E."/>
            <person name="Kautsar S.A."/>
            <person name="Yang D."/>
            <person name="Bader C.D."/>
            <person name="Teijaro C.N."/>
            <person name="Fluegel L."/>
            <person name="Davis C.M."/>
            <person name="Simpson J.R."/>
            <person name="Lauterbach L."/>
            <person name="Steele A.D."/>
            <person name="Gui C."/>
            <person name="Meng S."/>
            <person name="Li G."/>
            <person name="Viehrig K."/>
            <person name="Ye F."/>
            <person name="Su P."/>
            <person name="Kiefer A.F."/>
            <person name="Nichols A."/>
            <person name="Cepeda A.J."/>
            <person name="Yan W."/>
            <person name="Fan B."/>
            <person name="Jiang Y."/>
            <person name="Adhikari A."/>
            <person name="Zheng C.-J."/>
            <person name="Schuster L."/>
            <person name="Cowan T.M."/>
            <person name="Smanski M.J."/>
            <person name="Chevrette M.G."/>
            <person name="De Carvalho L.P.S."/>
            <person name="Shen B."/>
        </authorList>
    </citation>
    <scope>NUCLEOTIDE SEQUENCE [LARGE SCALE GENOMIC DNA]</scope>
    <source>
        <strain evidence="2 3">NPDC049503</strain>
    </source>
</reference>
<evidence type="ECO:0000313" key="3">
    <source>
        <dbReference type="Proteomes" id="UP001612928"/>
    </source>
</evidence>
<dbReference type="InterPro" id="IPR042099">
    <property type="entry name" value="ANL_N_sf"/>
</dbReference>
<comment type="caution">
    <text evidence="2">The sequence shown here is derived from an EMBL/GenBank/DDBJ whole genome shotgun (WGS) entry which is preliminary data.</text>
</comment>
<dbReference type="PANTHER" id="PTHR36932">
    <property type="entry name" value="CAPSULAR POLYSACCHARIDE BIOSYNTHESIS PROTEIN"/>
    <property type="match status" value="1"/>
</dbReference>
<dbReference type="SUPFAM" id="SSF56801">
    <property type="entry name" value="Acetyl-CoA synthetase-like"/>
    <property type="match status" value="1"/>
</dbReference>
<evidence type="ECO:0000256" key="1">
    <source>
        <dbReference type="SAM" id="MobiDB-lite"/>
    </source>
</evidence>
<protein>
    <recommendedName>
        <fullName evidence="4">Phenylacetate-coenzyme A ligase PaaK, adenylate-forming domain family</fullName>
    </recommendedName>
</protein>
<dbReference type="Proteomes" id="UP001612928">
    <property type="component" value="Unassembled WGS sequence"/>
</dbReference>
<feature type="region of interest" description="Disordered" evidence="1">
    <location>
        <begin position="433"/>
        <end position="464"/>
    </location>
</feature>
<dbReference type="PANTHER" id="PTHR36932:SF1">
    <property type="entry name" value="CAPSULAR POLYSACCHARIDE BIOSYNTHESIS PROTEIN"/>
    <property type="match status" value="1"/>
</dbReference>
<evidence type="ECO:0008006" key="4">
    <source>
        <dbReference type="Google" id="ProtNLM"/>
    </source>
</evidence>
<organism evidence="2 3">
    <name type="scientific">Nonomuraea indica</name>
    <dbReference type="NCBI Taxonomy" id="1581193"/>
    <lineage>
        <taxon>Bacteria</taxon>
        <taxon>Bacillati</taxon>
        <taxon>Actinomycetota</taxon>
        <taxon>Actinomycetes</taxon>
        <taxon>Streptosporangiales</taxon>
        <taxon>Streptosporangiaceae</taxon>
        <taxon>Nonomuraea</taxon>
    </lineage>
</organism>
<gene>
    <name evidence="2" type="ORF">ACIBP5_32350</name>
</gene>
<proteinExistence type="predicted"/>
<dbReference type="EMBL" id="JBITMB010000009">
    <property type="protein sequence ID" value="MFI7444688.1"/>
    <property type="molecule type" value="Genomic_DNA"/>
</dbReference>
<name>A0ABW8AE76_9ACTN</name>
<dbReference type="Gene3D" id="3.40.50.12780">
    <property type="entry name" value="N-terminal domain of ligase-like"/>
    <property type="match status" value="1"/>
</dbReference>
<feature type="compositionally biased region" description="Low complexity" evidence="1">
    <location>
        <begin position="451"/>
        <end position="464"/>
    </location>
</feature>
<keyword evidence="3" id="KW-1185">Reference proteome</keyword>
<sequence length="464" mass="49877">MTETVRHLARDARRALREGPAAITRRQRARLAGIVAHARARSPYFRELYQHLPDEVDDPALLPVTDKKTLMAHFDDWVTDPDVTLAKAQAFVADPAVVGEPFQGRYLVATTSGTSGLRGIFLQDEPSLAVGNAVGRRARAGLRIGDLVRLLRGAGRTAIVTAPGGHFATVAGAARFRLDHPRLGWMLREFSIHQPLPELAAQLNRYAPSSLTGFSGMLGLLAAEQEAGRLHIRPGMIIAGGETLTAANRARIAAAFHAPVRSAYAATECGFLAFGCAHDWLHVNSDWAVLEPVDADGRPVPPGRPSHTVLLSNLANRVQPILRYDLGDNVLLRPDACPCGSPLPAVQVQGRAAELLTFPTGGGEQAGISPMAFGTLLDRVPGVERFQLVQTSPTTLRVRLKPADGADPDHVWQAVRDEITHLLTRHQAGHVTLERGQEPPEQSAGGKIRRIIPLAAPAAGDPAR</sequence>